<dbReference type="FunFam" id="3.30.1140.40:FF:000003">
    <property type="entry name" value="tctex1 domain-containing protein 2"/>
    <property type="match status" value="1"/>
</dbReference>
<dbReference type="Proteomes" id="UP000041254">
    <property type="component" value="Unassembled WGS sequence"/>
</dbReference>
<dbReference type="CDD" id="cd21459">
    <property type="entry name" value="DLC-like_TCTEX1D2"/>
    <property type="match status" value="1"/>
</dbReference>
<organism evidence="2 3">
    <name type="scientific">Vitrella brassicaformis (strain CCMP3155)</name>
    <dbReference type="NCBI Taxonomy" id="1169540"/>
    <lineage>
        <taxon>Eukaryota</taxon>
        <taxon>Sar</taxon>
        <taxon>Alveolata</taxon>
        <taxon>Colpodellida</taxon>
        <taxon>Vitrellaceae</taxon>
        <taxon>Vitrella</taxon>
    </lineage>
</organism>
<dbReference type="PANTHER" id="PTHR21255:SF7">
    <property type="entry name" value="DYNEIN LIGHT CHAIN TCTEX-TYPE PROTEIN 2B"/>
    <property type="match status" value="1"/>
</dbReference>
<dbReference type="STRING" id="1169540.A0A0G4EWI1"/>
<dbReference type="EMBL" id="CDMY01000338">
    <property type="protein sequence ID" value="CEM03322.1"/>
    <property type="molecule type" value="Genomic_DNA"/>
</dbReference>
<gene>
    <name evidence="2" type="ORF">Vbra_2440</name>
</gene>
<proteinExistence type="inferred from homology"/>
<protein>
    <recommendedName>
        <fullName evidence="4">Tctex1 domain-containing protein 2</fullName>
    </recommendedName>
</protein>
<evidence type="ECO:0000256" key="1">
    <source>
        <dbReference type="ARBA" id="ARBA00005361"/>
    </source>
</evidence>
<evidence type="ECO:0000313" key="2">
    <source>
        <dbReference type="EMBL" id="CEM03322.1"/>
    </source>
</evidence>
<dbReference type="Gene3D" id="3.30.1140.40">
    <property type="entry name" value="Tctex-1"/>
    <property type="match status" value="1"/>
</dbReference>
<comment type="similarity">
    <text evidence="1">Belongs to the dynein light chain Tctex-type family.</text>
</comment>
<sequence>MERKKVENTYITHPSYKDKFRPQPVKEILREVLTAKLDQAQYHADQTPVLTKAVADEVKDRLKELHLPRYKLIVQVVIGEQRGQGVRVGSRCFWDGDTDTCVSEVYRNETLFCVATAYGIYVY</sequence>
<dbReference type="GO" id="GO:0045505">
    <property type="term" value="F:dynein intermediate chain binding"/>
    <property type="evidence" value="ECO:0007669"/>
    <property type="project" value="TreeGrafter"/>
</dbReference>
<dbReference type="GO" id="GO:0007018">
    <property type="term" value="P:microtubule-based movement"/>
    <property type="evidence" value="ECO:0007669"/>
    <property type="project" value="TreeGrafter"/>
</dbReference>
<reference evidence="2 3" key="1">
    <citation type="submission" date="2014-11" db="EMBL/GenBank/DDBJ databases">
        <authorList>
            <person name="Zhu J."/>
            <person name="Qi W."/>
            <person name="Song R."/>
        </authorList>
    </citation>
    <scope>NUCLEOTIDE SEQUENCE [LARGE SCALE GENOMIC DNA]</scope>
</reference>
<dbReference type="PhylomeDB" id="A0A0G4EWI1"/>
<dbReference type="PANTHER" id="PTHR21255">
    <property type="entry name" value="T-COMPLEX-ASSOCIATED-TESTIS-EXPRESSED 1/ DYNEIN LIGHT CHAIN"/>
    <property type="match status" value="1"/>
</dbReference>
<keyword evidence="3" id="KW-1185">Reference proteome</keyword>
<dbReference type="AlphaFoldDB" id="A0A0G4EWI1"/>
<evidence type="ECO:0000313" key="3">
    <source>
        <dbReference type="Proteomes" id="UP000041254"/>
    </source>
</evidence>
<dbReference type="OrthoDB" id="10260741at2759"/>
<dbReference type="InParanoid" id="A0A0G4EWI1"/>
<dbReference type="OMA" id="YVIRPNF"/>
<accession>A0A0G4EWI1</accession>
<dbReference type="VEuPathDB" id="CryptoDB:Vbra_2440"/>
<dbReference type="InterPro" id="IPR005334">
    <property type="entry name" value="Tctex-1-like"/>
</dbReference>
<dbReference type="InterPro" id="IPR038586">
    <property type="entry name" value="Tctex-1-like_sf"/>
</dbReference>
<evidence type="ECO:0008006" key="4">
    <source>
        <dbReference type="Google" id="ProtNLM"/>
    </source>
</evidence>
<name>A0A0G4EWI1_VITBC</name>
<dbReference type="FunCoup" id="A0A0G4EWI1">
    <property type="interactions" value="4"/>
</dbReference>
<dbReference type="GO" id="GO:0005737">
    <property type="term" value="C:cytoplasm"/>
    <property type="evidence" value="ECO:0007669"/>
    <property type="project" value="TreeGrafter"/>
</dbReference>
<dbReference type="Pfam" id="PF03645">
    <property type="entry name" value="Tctex-1"/>
    <property type="match status" value="1"/>
</dbReference>
<dbReference type="GO" id="GO:0005868">
    <property type="term" value="C:cytoplasmic dynein complex"/>
    <property type="evidence" value="ECO:0007669"/>
    <property type="project" value="TreeGrafter"/>
</dbReference>